<keyword evidence="1" id="KW-0812">Transmembrane</keyword>
<protein>
    <submittedName>
        <fullName evidence="2">Uncharacterized protein</fullName>
    </submittedName>
</protein>
<evidence type="ECO:0000313" key="3">
    <source>
        <dbReference type="Proteomes" id="UP001484239"/>
    </source>
</evidence>
<comment type="caution">
    <text evidence="2">The sequence shown here is derived from an EMBL/GenBank/DDBJ whole genome shotgun (WGS) entry which is preliminary data.</text>
</comment>
<sequence>MPTPRLRPTFHIDLPRPPAETMEAFRRRLESDPGERHSRSMGFTADLFPEPHERRLWSPHLSIQARDDGRGGTRLYGRFAPFPEVWTFFVFVYGIAWFLFVFGAALGYAQWASGTRHWGVWLAGAGALTVAAIHLASVLGQRWGTDQMADMKGRFDRIVEEVASSTGAPTSTEP</sequence>
<dbReference type="EMBL" id="JBBHLI010000001">
    <property type="protein sequence ID" value="MEK9499980.1"/>
    <property type="molecule type" value="Genomic_DNA"/>
</dbReference>
<evidence type="ECO:0000256" key="1">
    <source>
        <dbReference type="SAM" id="Phobius"/>
    </source>
</evidence>
<dbReference type="RefSeq" id="WP_405277828.1">
    <property type="nucleotide sequence ID" value="NZ_JBBHLI010000001.1"/>
</dbReference>
<organism evidence="2 3">
    <name type="scientific">Gaopeijia maritima</name>
    <dbReference type="NCBI Taxonomy" id="3119007"/>
    <lineage>
        <taxon>Bacteria</taxon>
        <taxon>Pseudomonadati</taxon>
        <taxon>Gemmatimonadota</taxon>
        <taxon>Longimicrobiia</taxon>
        <taxon>Gaopeijiales</taxon>
        <taxon>Gaopeijiaceae</taxon>
        <taxon>Gaopeijia</taxon>
    </lineage>
</organism>
<evidence type="ECO:0000313" key="2">
    <source>
        <dbReference type="EMBL" id="MEK9499980.1"/>
    </source>
</evidence>
<keyword evidence="1" id="KW-0472">Membrane</keyword>
<feature type="transmembrane region" description="Helical" evidence="1">
    <location>
        <begin position="118"/>
        <end position="139"/>
    </location>
</feature>
<reference evidence="2 3" key="1">
    <citation type="submission" date="2024-02" db="EMBL/GenBank/DDBJ databases">
        <title>A novel Gemmatimonadota bacterium.</title>
        <authorList>
            <person name="Du Z.-J."/>
            <person name="Ye Y.-Q."/>
        </authorList>
    </citation>
    <scope>NUCLEOTIDE SEQUENCE [LARGE SCALE GENOMIC DNA]</scope>
    <source>
        <strain evidence="2 3">DH-20</strain>
    </source>
</reference>
<keyword evidence="3" id="KW-1185">Reference proteome</keyword>
<gene>
    <name evidence="2" type="ORF">WI372_03150</name>
</gene>
<accession>A0ABU9E5G6</accession>
<proteinExistence type="predicted"/>
<name>A0ABU9E5G6_9BACT</name>
<dbReference type="Proteomes" id="UP001484239">
    <property type="component" value="Unassembled WGS sequence"/>
</dbReference>
<keyword evidence="1" id="KW-1133">Transmembrane helix</keyword>
<feature type="transmembrane region" description="Helical" evidence="1">
    <location>
        <begin position="85"/>
        <end position="106"/>
    </location>
</feature>